<keyword evidence="1" id="KW-0812">Transmembrane</keyword>
<protein>
    <recommendedName>
        <fullName evidence="5">CHRD domain-containing protein</fullName>
    </recommendedName>
</protein>
<keyword evidence="4" id="KW-1185">Reference proteome</keyword>
<dbReference type="EMBL" id="JBHSWH010000001">
    <property type="protein sequence ID" value="MFC6704533.1"/>
    <property type="molecule type" value="Genomic_DNA"/>
</dbReference>
<evidence type="ECO:0000313" key="4">
    <source>
        <dbReference type="Proteomes" id="UP001596298"/>
    </source>
</evidence>
<accession>A0ABW2ACB0</accession>
<sequence>MKKQALLLAPAAAAVCLGMAAAPAAHAADSSTSYQATLQSINGSGASGTFWLKLTGNQAVITEKTTGLAATFMGAPYPHVQHIHGGAMGMCPDMSADKNGDGVISTTEGAPHYGGIVTTLSTSGDTSPASGTNIKIAPSGGSYTYQRTITLDSTTIADLKNGSAVIVVHGLDPSKLSKQAQGEKSDLVPSLPLAATSPTLCGKVVNSQMSGMPTGGVQTGGGGTSGLQNAGLFYAAGVLALGAGGTLAARRKFGKQR</sequence>
<reference evidence="4" key="1">
    <citation type="journal article" date="2019" name="Int. J. Syst. Evol. Microbiol.">
        <title>The Global Catalogue of Microorganisms (GCM) 10K type strain sequencing project: providing services to taxonomists for standard genome sequencing and annotation.</title>
        <authorList>
            <consortium name="The Broad Institute Genomics Platform"/>
            <consortium name="The Broad Institute Genome Sequencing Center for Infectious Disease"/>
            <person name="Wu L."/>
            <person name="Ma J."/>
        </authorList>
    </citation>
    <scope>NUCLEOTIDE SEQUENCE [LARGE SCALE GENOMIC DNA]</scope>
    <source>
        <strain evidence="4">CCUG 58127</strain>
    </source>
</reference>
<dbReference type="Proteomes" id="UP001596298">
    <property type="component" value="Unassembled WGS sequence"/>
</dbReference>
<keyword evidence="1" id="KW-0472">Membrane</keyword>
<keyword evidence="2" id="KW-0732">Signal</keyword>
<organism evidence="3 4">
    <name type="scientific">Flexivirga alba</name>
    <dbReference type="NCBI Taxonomy" id="702742"/>
    <lineage>
        <taxon>Bacteria</taxon>
        <taxon>Bacillati</taxon>
        <taxon>Actinomycetota</taxon>
        <taxon>Actinomycetes</taxon>
        <taxon>Micrococcales</taxon>
        <taxon>Dermacoccaceae</taxon>
        <taxon>Flexivirga</taxon>
    </lineage>
</organism>
<evidence type="ECO:0008006" key="5">
    <source>
        <dbReference type="Google" id="ProtNLM"/>
    </source>
</evidence>
<name>A0ABW2ACB0_9MICO</name>
<keyword evidence="1" id="KW-1133">Transmembrane helix</keyword>
<evidence type="ECO:0000313" key="3">
    <source>
        <dbReference type="EMBL" id="MFC6704533.1"/>
    </source>
</evidence>
<dbReference type="RefSeq" id="WP_382398852.1">
    <property type="nucleotide sequence ID" value="NZ_JBHSWH010000001.1"/>
</dbReference>
<gene>
    <name evidence="3" type="ORF">ACFQDH_04440</name>
</gene>
<proteinExistence type="predicted"/>
<feature type="transmembrane region" description="Helical" evidence="1">
    <location>
        <begin position="231"/>
        <end position="249"/>
    </location>
</feature>
<evidence type="ECO:0000256" key="1">
    <source>
        <dbReference type="SAM" id="Phobius"/>
    </source>
</evidence>
<evidence type="ECO:0000256" key="2">
    <source>
        <dbReference type="SAM" id="SignalP"/>
    </source>
</evidence>
<feature type="signal peptide" evidence="2">
    <location>
        <begin position="1"/>
        <end position="27"/>
    </location>
</feature>
<comment type="caution">
    <text evidence="3">The sequence shown here is derived from an EMBL/GenBank/DDBJ whole genome shotgun (WGS) entry which is preliminary data.</text>
</comment>
<feature type="chain" id="PRO_5045575091" description="CHRD domain-containing protein" evidence="2">
    <location>
        <begin position="28"/>
        <end position="257"/>
    </location>
</feature>